<dbReference type="InterPro" id="IPR012910">
    <property type="entry name" value="Plug_dom"/>
</dbReference>
<feature type="domain" description="TonB-dependent receptor plug" evidence="16">
    <location>
        <begin position="117"/>
        <end position="222"/>
    </location>
</feature>
<evidence type="ECO:0000256" key="10">
    <source>
        <dbReference type="ARBA" id="ARBA00023136"/>
    </source>
</evidence>
<keyword evidence="3 12" id="KW-1134">Transmembrane beta strand</keyword>
<dbReference type="HOGENOM" id="CLU_008287_13_2_10"/>
<evidence type="ECO:0000256" key="4">
    <source>
        <dbReference type="ARBA" id="ARBA00022496"/>
    </source>
</evidence>
<evidence type="ECO:0000256" key="11">
    <source>
        <dbReference type="ARBA" id="ARBA00023237"/>
    </source>
</evidence>
<reference evidence="17 18" key="1">
    <citation type="journal article" date="2013" name="Appl. Environ. Microbiol.">
        <title>The genome of the alga-associated marine flavobacterium Formosa agariphila KMM 3901T reveals a broad potential for degradation of algal polysaccharides.</title>
        <authorList>
            <person name="Mann A.J."/>
            <person name="Hahnke R.L."/>
            <person name="Huang S."/>
            <person name="Werner J."/>
            <person name="Xing P."/>
            <person name="Barbeyron T."/>
            <person name="Huettel B."/>
            <person name="Stueber K."/>
            <person name="Reinhardt R."/>
            <person name="Harder J."/>
            <person name="Gloeckner F.O."/>
            <person name="Amann R.I."/>
            <person name="Teeling H."/>
        </authorList>
    </citation>
    <scope>NUCLEOTIDE SEQUENCE [LARGE SCALE GENOMIC DNA]</scope>
    <source>
        <strain evidence="18">DSM 15362 / KCTC 12365 / LMG 23005 / KMM 3901</strain>
    </source>
</reference>
<keyword evidence="11 12" id="KW-0998">Cell outer membrane</keyword>
<organism evidence="17 18">
    <name type="scientific">Formosa agariphila (strain DSM 15362 / KCTC 12365 / LMG 23005 / KMM 3901 / M-2Alg 35-1)</name>
    <dbReference type="NCBI Taxonomy" id="1347342"/>
    <lineage>
        <taxon>Bacteria</taxon>
        <taxon>Pseudomonadati</taxon>
        <taxon>Bacteroidota</taxon>
        <taxon>Flavobacteriia</taxon>
        <taxon>Flavobacteriales</taxon>
        <taxon>Flavobacteriaceae</taxon>
        <taxon>Formosa</taxon>
    </lineage>
</organism>
<protein>
    <submittedName>
        <fullName evidence="17">TonB-dependent receptor</fullName>
    </submittedName>
</protein>
<dbReference type="Proteomes" id="UP000016160">
    <property type="component" value="Chromosome"/>
</dbReference>
<dbReference type="PANTHER" id="PTHR32552">
    <property type="entry name" value="FERRICHROME IRON RECEPTOR-RELATED"/>
    <property type="match status" value="1"/>
</dbReference>
<evidence type="ECO:0000259" key="16">
    <source>
        <dbReference type="Pfam" id="PF07715"/>
    </source>
</evidence>
<dbReference type="InterPro" id="IPR008969">
    <property type="entry name" value="CarboxyPept-like_regulatory"/>
</dbReference>
<keyword evidence="6 14" id="KW-0732">Signal</keyword>
<keyword evidence="8" id="KW-0406">Ion transport</keyword>
<dbReference type="PATRIC" id="fig|1347342.6.peg.1176"/>
<dbReference type="Gene3D" id="2.40.170.20">
    <property type="entry name" value="TonB-dependent receptor, beta-barrel domain"/>
    <property type="match status" value="1"/>
</dbReference>
<evidence type="ECO:0000256" key="14">
    <source>
        <dbReference type="SAM" id="SignalP"/>
    </source>
</evidence>
<dbReference type="eggNOG" id="COG4772">
    <property type="taxonomic scope" value="Bacteria"/>
</dbReference>
<dbReference type="InterPro" id="IPR037066">
    <property type="entry name" value="Plug_dom_sf"/>
</dbReference>
<dbReference type="PROSITE" id="PS52016">
    <property type="entry name" value="TONB_DEPENDENT_REC_3"/>
    <property type="match status" value="1"/>
</dbReference>
<keyword evidence="5 12" id="KW-0812">Transmembrane</keyword>
<evidence type="ECO:0000256" key="1">
    <source>
        <dbReference type="ARBA" id="ARBA00004571"/>
    </source>
</evidence>
<evidence type="ECO:0000256" key="7">
    <source>
        <dbReference type="ARBA" id="ARBA00023004"/>
    </source>
</evidence>
<keyword evidence="9 13" id="KW-0798">TonB box</keyword>
<evidence type="ECO:0000313" key="17">
    <source>
        <dbReference type="EMBL" id="CDF78878.1"/>
    </source>
</evidence>
<dbReference type="InterPro" id="IPR039426">
    <property type="entry name" value="TonB-dep_rcpt-like"/>
</dbReference>
<dbReference type="RefSeq" id="WP_038528490.1">
    <property type="nucleotide sequence ID" value="NZ_HG315671.1"/>
</dbReference>
<comment type="similarity">
    <text evidence="12 13">Belongs to the TonB-dependent receptor family.</text>
</comment>
<dbReference type="STRING" id="1347342.BN863_11660"/>
<evidence type="ECO:0000256" key="2">
    <source>
        <dbReference type="ARBA" id="ARBA00022448"/>
    </source>
</evidence>
<name>T2KKB0_FORAG</name>
<dbReference type="SUPFAM" id="SSF56935">
    <property type="entry name" value="Porins"/>
    <property type="match status" value="1"/>
</dbReference>
<evidence type="ECO:0000256" key="5">
    <source>
        <dbReference type="ARBA" id="ARBA00022692"/>
    </source>
</evidence>
<feature type="domain" description="TonB-dependent receptor-like beta-barrel" evidence="15">
    <location>
        <begin position="281"/>
        <end position="721"/>
    </location>
</feature>
<comment type="subcellular location">
    <subcellularLocation>
        <location evidence="1 12">Cell outer membrane</location>
        <topology evidence="1 12">Multi-pass membrane protein</topology>
    </subcellularLocation>
</comment>
<feature type="signal peptide" evidence="14">
    <location>
        <begin position="1"/>
        <end position="23"/>
    </location>
</feature>
<keyword evidence="7" id="KW-0408">Iron</keyword>
<keyword evidence="2 12" id="KW-0813">Transport</keyword>
<dbReference type="GO" id="GO:0009279">
    <property type="term" value="C:cell outer membrane"/>
    <property type="evidence" value="ECO:0007669"/>
    <property type="project" value="UniProtKB-SubCell"/>
</dbReference>
<dbReference type="SUPFAM" id="SSF49464">
    <property type="entry name" value="Carboxypeptidase regulatory domain-like"/>
    <property type="match status" value="1"/>
</dbReference>
<dbReference type="Pfam" id="PF07715">
    <property type="entry name" value="Plug"/>
    <property type="match status" value="1"/>
</dbReference>
<keyword evidence="4" id="KW-0410">Iron transport</keyword>
<evidence type="ECO:0000259" key="15">
    <source>
        <dbReference type="Pfam" id="PF00593"/>
    </source>
</evidence>
<evidence type="ECO:0000256" key="12">
    <source>
        <dbReference type="PROSITE-ProRule" id="PRU01360"/>
    </source>
</evidence>
<dbReference type="OrthoDB" id="9782587at2"/>
<evidence type="ECO:0000256" key="8">
    <source>
        <dbReference type="ARBA" id="ARBA00023065"/>
    </source>
</evidence>
<dbReference type="Gene3D" id="2.170.130.10">
    <property type="entry name" value="TonB-dependent receptor, plug domain"/>
    <property type="match status" value="1"/>
</dbReference>
<evidence type="ECO:0000256" key="9">
    <source>
        <dbReference type="ARBA" id="ARBA00023077"/>
    </source>
</evidence>
<keyword evidence="18" id="KW-1185">Reference proteome</keyword>
<sequence>MKLTPFILLVITFVITSTNPLYAQNISGQIHDNENTPISNVSVLLNNEVIASTDVTGVFIIPDSYQFPLKLKFKHDGYYIKTAKFSKTNSVFKLMPLEKTERLDEVIISSTYQKESKVIIPTTKITAQKFDEYSPIDLTSAINETPGVYIQSGALNTNRIVIRGVGSRTLYGTNKIRAYFNGIPITNGTGTTDIDAYNPEDIENLEIVKGPKATQYGTNLGGTLLLNSKQALAGETYFKSNLTVGSYGLLKNSTSVATANDKFTLNLNYDHLESDGYRDNSNYNRNTVLLTSGYKFNDKNEIGVLINVTDYYAQIPSSIGKTAFEEDSSQAAYTWGSAKGYEDNKQVLAGIHYTHRFSEKFSNTTALFYNYLDHYEPRPFNILDEYTNGYGARTLFAKDFNFIKNEANLSFGAELYKDQYNWKTIENLYESNNGNGSLEGAVLSDNLEKRNNLNVFATVTLPITAKLKAQLGININKTNYDFNDNFNSGESDKSADRDFDPIFAPNLNLNYQFNPNSSAFVNVSRGFNYPSIEETLTPEGIVNPELGPETGFNYEIGGAFYLFNSALHMQVSAYLLDIENLLVADRVGDDQYIGRNAGKTEHKGLELALQYRHNFTTYMYISPYLNAEISANKFVNFVDDTNDYSGNELTGVPDNKINAGIHFGYNNFKINANLLHVGDMPINDANTLYSEAYTLLNAKISYSKNITNRLYIEANAGINNITDKDYASSILINAVGFGNSEPRYYYPGLPRNWYGGIKVGYSI</sequence>
<dbReference type="InterPro" id="IPR036942">
    <property type="entry name" value="Beta-barrel_TonB_sf"/>
</dbReference>
<evidence type="ECO:0000313" key="18">
    <source>
        <dbReference type="Proteomes" id="UP000016160"/>
    </source>
</evidence>
<gene>
    <name evidence="17" type="ORF">BN863_11660</name>
</gene>
<keyword evidence="10 12" id="KW-0472">Membrane</keyword>
<keyword evidence="17" id="KW-0675">Receptor</keyword>
<dbReference type="EMBL" id="HG315671">
    <property type="protein sequence ID" value="CDF78878.1"/>
    <property type="molecule type" value="Genomic_DNA"/>
</dbReference>
<evidence type="ECO:0000256" key="3">
    <source>
        <dbReference type="ARBA" id="ARBA00022452"/>
    </source>
</evidence>
<dbReference type="AlphaFoldDB" id="T2KKB0"/>
<dbReference type="PANTHER" id="PTHR32552:SF68">
    <property type="entry name" value="FERRICHROME OUTER MEMBRANE TRANSPORTER_PHAGE RECEPTOR"/>
    <property type="match status" value="1"/>
</dbReference>
<dbReference type="InterPro" id="IPR000531">
    <property type="entry name" value="Beta-barrel_TonB"/>
</dbReference>
<evidence type="ECO:0000256" key="13">
    <source>
        <dbReference type="RuleBase" id="RU003357"/>
    </source>
</evidence>
<proteinExistence type="inferred from homology"/>
<dbReference type="GO" id="GO:0015344">
    <property type="term" value="F:siderophore uptake transmembrane transporter activity"/>
    <property type="evidence" value="ECO:0007669"/>
    <property type="project" value="TreeGrafter"/>
</dbReference>
<evidence type="ECO:0000256" key="6">
    <source>
        <dbReference type="ARBA" id="ARBA00022729"/>
    </source>
</evidence>
<feature type="chain" id="PRO_5004590970" evidence="14">
    <location>
        <begin position="24"/>
        <end position="763"/>
    </location>
</feature>
<accession>T2KKB0</accession>
<dbReference type="Pfam" id="PF00593">
    <property type="entry name" value="TonB_dep_Rec_b-barrel"/>
    <property type="match status" value="1"/>
</dbReference>